<sequence>MKRRLYPAVLERGSRGAFGAWFPDFPGCVAAGRSQEEAIERAEQALAQAVDGWAEQGRALPEPTPIERIVPPKGSDVAAFFMVGVDPPDPSERVNVYLPKSLITRIDKRAAELGMSRSSFFGFASSLALEWPVGFPRGAPVGPRSKVHKTGTLRAEKRSGRKPAR</sequence>
<dbReference type="EMBL" id="JAFCJH010000002">
    <property type="protein sequence ID" value="MBR0794326.1"/>
    <property type="molecule type" value="Genomic_DNA"/>
</dbReference>
<dbReference type="InterPro" id="IPR051404">
    <property type="entry name" value="TA_system_antitoxin"/>
</dbReference>
<feature type="domain" description="HicB-like antitoxin of toxin-antitoxin system" evidence="2">
    <location>
        <begin position="6"/>
        <end position="121"/>
    </location>
</feature>
<dbReference type="Gene3D" id="3.30.160.250">
    <property type="match status" value="1"/>
</dbReference>
<evidence type="ECO:0000313" key="4">
    <source>
        <dbReference type="Proteomes" id="UP001315278"/>
    </source>
</evidence>
<proteinExistence type="predicted"/>
<gene>
    <name evidence="3" type="ORF">JQ615_02875</name>
</gene>
<dbReference type="SUPFAM" id="SSF47598">
    <property type="entry name" value="Ribbon-helix-helix"/>
    <property type="match status" value="1"/>
</dbReference>
<comment type="caution">
    <text evidence="3">The sequence shown here is derived from an EMBL/GenBank/DDBJ whole genome shotgun (WGS) entry which is preliminary data.</text>
</comment>
<dbReference type="SUPFAM" id="SSF143100">
    <property type="entry name" value="TTHA1013/TTHA0281-like"/>
    <property type="match status" value="1"/>
</dbReference>
<dbReference type="Pfam" id="PF15919">
    <property type="entry name" value="HicB_lk_antitox"/>
    <property type="match status" value="1"/>
</dbReference>
<keyword evidence="4" id="KW-1185">Reference proteome</keyword>
<evidence type="ECO:0000313" key="3">
    <source>
        <dbReference type="EMBL" id="MBR0794326.1"/>
    </source>
</evidence>
<dbReference type="InterPro" id="IPR010985">
    <property type="entry name" value="Ribbon_hlx_hlx"/>
</dbReference>
<evidence type="ECO:0000256" key="1">
    <source>
        <dbReference type="SAM" id="MobiDB-lite"/>
    </source>
</evidence>
<feature type="region of interest" description="Disordered" evidence="1">
    <location>
        <begin position="136"/>
        <end position="165"/>
    </location>
</feature>
<name>A0ABS5FD72_9BRAD</name>
<accession>A0ABS5FD72</accession>
<organism evidence="3 4">
    <name type="scientific">Bradyrhizobium jicamae</name>
    <dbReference type="NCBI Taxonomy" id="280332"/>
    <lineage>
        <taxon>Bacteria</taxon>
        <taxon>Pseudomonadati</taxon>
        <taxon>Pseudomonadota</taxon>
        <taxon>Alphaproteobacteria</taxon>
        <taxon>Hyphomicrobiales</taxon>
        <taxon>Nitrobacteraceae</taxon>
        <taxon>Bradyrhizobium</taxon>
    </lineage>
</organism>
<reference evidence="4" key="1">
    <citation type="journal article" date="2021" name="ISME J.">
        <title>Evolutionary origin and ecological implication of a unique nif island in free-living Bradyrhizobium lineages.</title>
        <authorList>
            <person name="Tao J."/>
        </authorList>
    </citation>
    <scope>NUCLEOTIDE SEQUENCE [LARGE SCALE GENOMIC DNA]</scope>
    <source>
        <strain evidence="4">SZCCT0434</strain>
    </source>
</reference>
<dbReference type="InterPro" id="IPR031807">
    <property type="entry name" value="HicB-like"/>
</dbReference>
<dbReference type="PANTHER" id="PTHR34504">
    <property type="entry name" value="ANTITOXIN HICB"/>
    <property type="match status" value="1"/>
</dbReference>
<protein>
    <submittedName>
        <fullName evidence="3">Type II toxin-antitoxin system HicB family antitoxin</fullName>
    </submittedName>
</protein>
<dbReference type="InterPro" id="IPR035069">
    <property type="entry name" value="TTHA1013/TTHA0281-like"/>
</dbReference>
<evidence type="ECO:0000259" key="2">
    <source>
        <dbReference type="Pfam" id="PF15919"/>
    </source>
</evidence>
<dbReference type="PANTHER" id="PTHR34504:SF2">
    <property type="entry name" value="UPF0150 PROTEIN SSL0259"/>
    <property type="match status" value="1"/>
</dbReference>
<dbReference type="Proteomes" id="UP001315278">
    <property type="component" value="Unassembled WGS sequence"/>
</dbReference>
<dbReference type="RefSeq" id="WP_212394157.1">
    <property type="nucleotide sequence ID" value="NZ_JAFCJH010000002.1"/>
</dbReference>